<proteinExistence type="predicted"/>
<reference evidence="3 5" key="2">
    <citation type="submission" date="2018-10" db="EMBL/GenBank/DDBJ databases">
        <title>Genomic Encyclopedia of Type Strains, Phase IV (KMG-IV): sequencing the most valuable type-strain genomes for metagenomic binning, comparative biology and taxonomic classification.</title>
        <authorList>
            <person name="Goeker M."/>
        </authorList>
    </citation>
    <scope>NUCLEOTIDE SEQUENCE [LARGE SCALE GENOMIC DNA]</scope>
    <source>
        <strain evidence="3 5">DSM 19791</strain>
    </source>
</reference>
<keyword evidence="5" id="KW-1185">Reference proteome</keyword>
<keyword evidence="1" id="KW-0732">Signal</keyword>
<dbReference type="EMBL" id="AP018711">
    <property type="protein sequence ID" value="BBE35736.1"/>
    <property type="molecule type" value="Genomic_DNA"/>
</dbReference>
<evidence type="ECO:0000313" key="5">
    <source>
        <dbReference type="Proteomes" id="UP000276029"/>
    </source>
</evidence>
<organism evidence="2 4">
    <name type="scientific">Sphingosinicella microcystinivorans</name>
    <dbReference type="NCBI Taxonomy" id="335406"/>
    <lineage>
        <taxon>Bacteria</taxon>
        <taxon>Pseudomonadati</taxon>
        <taxon>Pseudomonadota</taxon>
        <taxon>Alphaproteobacteria</taxon>
        <taxon>Sphingomonadales</taxon>
        <taxon>Sphingosinicellaceae</taxon>
        <taxon>Sphingosinicella</taxon>
    </lineage>
</organism>
<dbReference type="Proteomes" id="UP000275727">
    <property type="component" value="Chromosome"/>
</dbReference>
<dbReference type="AlphaFoldDB" id="A0AAD1D8E9"/>
<evidence type="ECO:0000256" key="1">
    <source>
        <dbReference type="SAM" id="SignalP"/>
    </source>
</evidence>
<feature type="signal peptide" evidence="1">
    <location>
        <begin position="1"/>
        <end position="22"/>
    </location>
</feature>
<dbReference type="EMBL" id="RBWX01000009">
    <property type="protein sequence ID" value="RKS87925.1"/>
    <property type="molecule type" value="Genomic_DNA"/>
</dbReference>
<dbReference type="KEGG" id="smic:SmB9_33940"/>
<name>A0AAD1D8E9_SPHMI</name>
<sequence>MHRKIAFLTMGILVGNIPTAFADPLVDPFRACGKIANNTDRLSCFDQALQTLDQRQAVVQESSREQAEADYGLKKFETSASKATEKEDTRAAAPVSVDGLKSKIVEVFVQNVTGRHMIVLENGQLWRETSVSSFRGTVRPGMEATISEGAIGGYRMKFDGKSGFLGVTRVK</sequence>
<evidence type="ECO:0000313" key="2">
    <source>
        <dbReference type="EMBL" id="BBE35736.1"/>
    </source>
</evidence>
<evidence type="ECO:0000313" key="4">
    <source>
        <dbReference type="Proteomes" id="UP000275727"/>
    </source>
</evidence>
<reference evidence="2 4" key="1">
    <citation type="submission" date="2018-06" db="EMBL/GenBank/DDBJ databases">
        <title>Complete Genome Sequence of the Microcystin-Degrading Bacterium Sphingosinicella microcystinivorans Strain B-9.</title>
        <authorList>
            <person name="Jin H."/>
            <person name="Nishizawa T."/>
            <person name="Guo Y."/>
            <person name="Nishizawa A."/>
            <person name="Park H."/>
            <person name="Kato H."/>
            <person name="Tsuji K."/>
            <person name="Harada K."/>
        </authorList>
    </citation>
    <scope>NUCLEOTIDE SEQUENCE [LARGE SCALE GENOMIC DNA]</scope>
    <source>
        <strain evidence="2 4">B9</strain>
    </source>
</reference>
<dbReference type="RefSeq" id="WP_121051756.1">
    <property type="nucleotide sequence ID" value="NZ_AP018711.1"/>
</dbReference>
<evidence type="ECO:0000313" key="3">
    <source>
        <dbReference type="EMBL" id="RKS87925.1"/>
    </source>
</evidence>
<dbReference type="Proteomes" id="UP000276029">
    <property type="component" value="Unassembled WGS sequence"/>
</dbReference>
<feature type="chain" id="PRO_5042127777" evidence="1">
    <location>
        <begin position="23"/>
        <end position="171"/>
    </location>
</feature>
<accession>A0AAD1D8E9</accession>
<protein>
    <submittedName>
        <fullName evidence="2">Uncharacterized protein</fullName>
    </submittedName>
</protein>
<gene>
    <name evidence="3" type="ORF">DFR51_2571</name>
    <name evidence="2" type="ORF">SmB9_33940</name>
</gene>